<proteinExistence type="predicted"/>
<keyword evidence="3" id="KW-1185">Reference proteome</keyword>
<dbReference type="RefSeq" id="WP_174496652.1">
    <property type="nucleotide sequence ID" value="NZ_CADDWK010000008.1"/>
</dbReference>
<evidence type="ECO:0008006" key="4">
    <source>
        <dbReference type="Google" id="ProtNLM"/>
    </source>
</evidence>
<dbReference type="AlphaFoldDB" id="A0A841Q5W6"/>
<name>A0A841Q5W6_9BACI</name>
<sequence length="116" mass="12988">MSNMLEVLKVLNLSVRFLLELCVLFILGYWGYKIGGTTSFKIILAIIVPLTIAIVWGVFGSPHAPIKLSVLVHAAVEFCIFFLPFLALYTLNYSSVAILYATFVVANRLLMFIWGQ</sequence>
<keyword evidence="1" id="KW-0812">Transmembrane</keyword>
<dbReference type="EMBL" id="JACHGH010000006">
    <property type="protein sequence ID" value="MBB6453800.1"/>
    <property type="molecule type" value="Genomic_DNA"/>
</dbReference>
<evidence type="ECO:0000256" key="1">
    <source>
        <dbReference type="SAM" id="Phobius"/>
    </source>
</evidence>
<feature type="transmembrane region" description="Helical" evidence="1">
    <location>
        <begin position="38"/>
        <end position="59"/>
    </location>
</feature>
<organism evidence="2 3">
    <name type="scientific">Salirhabdus euzebyi</name>
    <dbReference type="NCBI Taxonomy" id="394506"/>
    <lineage>
        <taxon>Bacteria</taxon>
        <taxon>Bacillati</taxon>
        <taxon>Bacillota</taxon>
        <taxon>Bacilli</taxon>
        <taxon>Bacillales</taxon>
        <taxon>Bacillaceae</taxon>
        <taxon>Salirhabdus</taxon>
    </lineage>
</organism>
<protein>
    <recommendedName>
        <fullName evidence="4">DUF2568 domain-containing protein</fullName>
    </recommendedName>
</protein>
<keyword evidence="1" id="KW-0472">Membrane</keyword>
<reference evidence="2 3" key="1">
    <citation type="submission" date="2020-08" db="EMBL/GenBank/DDBJ databases">
        <title>Genomic Encyclopedia of Type Strains, Phase IV (KMG-IV): sequencing the most valuable type-strain genomes for metagenomic binning, comparative biology and taxonomic classification.</title>
        <authorList>
            <person name="Goeker M."/>
        </authorList>
    </citation>
    <scope>NUCLEOTIDE SEQUENCE [LARGE SCALE GENOMIC DNA]</scope>
    <source>
        <strain evidence="2 3">DSM 19612</strain>
    </source>
</reference>
<keyword evidence="1" id="KW-1133">Transmembrane helix</keyword>
<evidence type="ECO:0000313" key="2">
    <source>
        <dbReference type="EMBL" id="MBB6453800.1"/>
    </source>
</evidence>
<feature type="transmembrane region" description="Helical" evidence="1">
    <location>
        <begin position="12"/>
        <end position="32"/>
    </location>
</feature>
<accession>A0A841Q5W6</accession>
<gene>
    <name evidence="2" type="ORF">HNQ94_002251</name>
</gene>
<dbReference type="Proteomes" id="UP000581688">
    <property type="component" value="Unassembled WGS sequence"/>
</dbReference>
<feature type="transmembrane region" description="Helical" evidence="1">
    <location>
        <begin position="97"/>
        <end position="115"/>
    </location>
</feature>
<feature type="transmembrane region" description="Helical" evidence="1">
    <location>
        <begin position="71"/>
        <end position="91"/>
    </location>
</feature>
<evidence type="ECO:0000313" key="3">
    <source>
        <dbReference type="Proteomes" id="UP000581688"/>
    </source>
</evidence>
<comment type="caution">
    <text evidence="2">The sequence shown here is derived from an EMBL/GenBank/DDBJ whole genome shotgun (WGS) entry which is preliminary data.</text>
</comment>
<dbReference type="InterPro" id="IPR021214">
    <property type="entry name" value="DUF2568"/>
</dbReference>
<dbReference type="Pfam" id="PF10823">
    <property type="entry name" value="DUF2568"/>
    <property type="match status" value="1"/>
</dbReference>